<reference evidence="2 3" key="1">
    <citation type="submission" date="2019-10" db="EMBL/GenBank/DDBJ databases">
        <authorList>
            <person name="Dong K."/>
        </authorList>
    </citation>
    <scope>NUCLEOTIDE SEQUENCE [LARGE SCALE GENOMIC DNA]</scope>
    <source>
        <strain evidence="3">dk4302</strain>
    </source>
</reference>
<feature type="signal peptide" evidence="1">
    <location>
        <begin position="1"/>
        <end position="19"/>
    </location>
</feature>
<dbReference type="InterPro" id="IPR050583">
    <property type="entry name" value="Mycobacterial_A85_antigen"/>
</dbReference>
<dbReference type="Gene3D" id="3.40.50.1820">
    <property type="entry name" value="alpha/beta hydrolase"/>
    <property type="match status" value="1"/>
</dbReference>
<proteinExistence type="predicted"/>
<dbReference type="RefSeq" id="WP_153510393.1">
    <property type="nucleotide sequence ID" value="NZ_CP045652.1"/>
</dbReference>
<accession>A0A5Q0Q9N0</accession>
<evidence type="ECO:0000313" key="2">
    <source>
        <dbReference type="EMBL" id="QGA25984.1"/>
    </source>
</evidence>
<dbReference type="PANTHER" id="PTHR48098:SF1">
    <property type="entry name" value="DIACYLGLYCEROL ACYLTRANSFERASE_MYCOLYLTRANSFERASE AG85A"/>
    <property type="match status" value="1"/>
</dbReference>
<evidence type="ECO:0000313" key="3">
    <source>
        <dbReference type="Proteomes" id="UP000326921"/>
    </source>
</evidence>
<dbReference type="InterPro" id="IPR000801">
    <property type="entry name" value="Esterase-like"/>
</dbReference>
<evidence type="ECO:0000256" key="1">
    <source>
        <dbReference type="SAM" id="SignalP"/>
    </source>
</evidence>
<feature type="chain" id="PRO_5024924315" evidence="1">
    <location>
        <begin position="20"/>
        <end position="274"/>
    </location>
</feature>
<dbReference type="PANTHER" id="PTHR48098">
    <property type="entry name" value="ENTEROCHELIN ESTERASE-RELATED"/>
    <property type="match status" value="1"/>
</dbReference>
<keyword evidence="1" id="KW-0732">Signal</keyword>
<dbReference type="GO" id="GO:0016747">
    <property type="term" value="F:acyltransferase activity, transferring groups other than amino-acyl groups"/>
    <property type="evidence" value="ECO:0007669"/>
    <property type="project" value="TreeGrafter"/>
</dbReference>
<dbReference type="Pfam" id="PF00756">
    <property type="entry name" value="Esterase"/>
    <property type="match status" value="1"/>
</dbReference>
<dbReference type="EMBL" id="CP045652">
    <property type="protein sequence ID" value="QGA25984.1"/>
    <property type="molecule type" value="Genomic_DNA"/>
</dbReference>
<dbReference type="AlphaFoldDB" id="A0A5Q0Q9N0"/>
<keyword evidence="3" id="KW-1185">Reference proteome</keyword>
<sequence>MKIKFTILFLLLTCSFAFAAKVDTLSIQSAAMGKSIKTVVISPDKAGKGLPVLYLLHGYSGDYANWVNKVPAVKTLVDQYGFIVVCPDGGYGSWYWDIEGNKNYQYETFVSKELVGYIDGKYDTAKDRSKRGISGLSMGGHGAMYLAIRHQDTFSAVGSTAGGVDIRPFPNNWEMASRLGSYAENPEKWNQHTVMELTHLIKPKSLEIFIDCGTEDFFFGVNERLHEKLKYMNVPHRYLSMPGGHSWEYWSKSIHYQMAFFNEVFNKPNEPIKK</sequence>
<organism evidence="2 3">
    <name type="scientific">Sphingobacterium zhuxiongii</name>
    <dbReference type="NCBI Taxonomy" id="2662364"/>
    <lineage>
        <taxon>Bacteria</taxon>
        <taxon>Pseudomonadati</taxon>
        <taxon>Bacteroidota</taxon>
        <taxon>Sphingobacteriia</taxon>
        <taxon>Sphingobacteriales</taxon>
        <taxon>Sphingobacteriaceae</taxon>
        <taxon>Sphingobacterium</taxon>
    </lineage>
</organism>
<dbReference type="Proteomes" id="UP000326921">
    <property type="component" value="Chromosome"/>
</dbReference>
<dbReference type="KEGG" id="sphe:GFH32_06490"/>
<gene>
    <name evidence="2" type="ORF">GFH32_06490</name>
</gene>
<dbReference type="SUPFAM" id="SSF53474">
    <property type="entry name" value="alpha/beta-Hydrolases"/>
    <property type="match status" value="1"/>
</dbReference>
<dbReference type="InterPro" id="IPR029058">
    <property type="entry name" value="AB_hydrolase_fold"/>
</dbReference>
<name>A0A5Q0Q9N0_9SPHI</name>
<protein>
    <submittedName>
        <fullName evidence="2">Esterase family protein</fullName>
    </submittedName>
</protein>